<evidence type="ECO:0000313" key="4">
    <source>
        <dbReference type="Proteomes" id="UP000266177"/>
    </source>
</evidence>
<dbReference type="AlphaFoldDB" id="A0A3A3G8T3"/>
<protein>
    <submittedName>
        <fullName evidence="2">Uncharacterized protein</fullName>
    </submittedName>
</protein>
<name>A0A3A3G8T3_PANTH</name>
<evidence type="ECO:0000313" key="3">
    <source>
        <dbReference type="EMBL" id="RJG20580.1"/>
    </source>
</evidence>
<evidence type="ECO:0000256" key="1">
    <source>
        <dbReference type="SAM" id="MobiDB-lite"/>
    </source>
</evidence>
<dbReference type="OrthoDB" id="2626731at2"/>
<accession>A0A3A3G8T3</accession>
<feature type="region of interest" description="Disordered" evidence="1">
    <location>
        <begin position="1"/>
        <end position="32"/>
    </location>
</feature>
<proteinExistence type="predicted"/>
<comment type="caution">
    <text evidence="2">The sequence shown here is derived from an EMBL/GenBank/DDBJ whole genome shotgun (WGS) entry which is preliminary data.</text>
</comment>
<organism evidence="2 4">
    <name type="scientific">Paenibacillus thiaminolyticus</name>
    <name type="common">Bacillus thiaminolyticus</name>
    <dbReference type="NCBI Taxonomy" id="49283"/>
    <lineage>
        <taxon>Bacteria</taxon>
        <taxon>Bacillati</taxon>
        <taxon>Bacillota</taxon>
        <taxon>Bacilli</taxon>
        <taxon>Bacillales</taxon>
        <taxon>Paenibacillaceae</taxon>
        <taxon>Paenibacillus</taxon>
    </lineage>
</organism>
<sequence>MGRKTVRSGPVRARKGSRRRLSGRSHNLRRRGLRIVRRRRRGSSQSYKKGYDGSYQAGYNVGFAKGFEDGHQLTYSEHTG</sequence>
<reference evidence="2 4" key="1">
    <citation type="submission" date="2018-09" db="EMBL/GenBank/DDBJ databases">
        <title>Paenibacillus SK2017-BO5.</title>
        <authorList>
            <person name="Piskunova J.V."/>
            <person name="Dubiley S.A."/>
            <person name="Severinov K.V."/>
        </authorList>
    </citation>
    <scope>NUCLEOTIDE SEQUENCE [LARGE SCALE GENOMIC DNA]</scope>
    <source>
        <strain evidence="2 4">BO5</strain>
    </source>
</reference>
<dbReference type="EMBL" id="QYZD01000057">
    <property type="protein sequence ID" value="RJG16669.1"/>
    <property type="molecule type" value="Genomic_DNA"/>
</dbReference>
<evidence type="ECO:0000313" key="2">
    <source>
        <dbReference type="EMBL" id="RJG16669.1"/>
    </source>
</evidence>
<dbReference type="Proteomes" id="UP000266177">
    <property type="component" value="Unassembled WGS sequence"/>
</dbReference>
<gene>
    <name evidence="3" type="ORF">DQX05_24880</name>
    <name evidence="2" type="ORF">DQX05_28655</name>
</gene>
<dbReference type="EMBL" id="QYZD01000034">
    <property type="protein sequence ID" value="RJG20580.1"/>
    <property type="molecule type" value="Genomic_DNA"/>
</dbReference>